<proteinExistence type="predicted"/>
<dbReference type="InterPro" id="IPR029526">
    <property type="entry name" value="PGBD"/>
</dbReference>
<dbReference type="Proteomes" id="UP001160148">
    <property type="component" value="Unassembled WGS sequence"/>
</dbReference>
<name>A0AAV0Y2G6_9HEMI</name>
<keyword evidence="2" id="KW-1133">Transmembrane helix</keyword>
<evidence type="ECO:0000259" key="3">
    <source>
        <dbReference type="Pfam" id="PF13843"/>
    </source>
</evidence>
<evidence type="ECO:0000313" key="5">
    <source>
        <dbReference type="Proteomes" id="UP001160148"/>
    </source>
</evidence>
<keyword evidence="2" id="KW-0812">Transmembrane</keyword>
<dbReference type="Pfam" id="PF13843">
    <property type="entry name" value="DDE_Tnp_1_7"/>
    <property type="match status" value="1"/>
</dbReference>
<feature type="transmembrane region" description="Helical" evidence="2">
    <location>
        <begin position="23"/>
        <end position="43"/>
    </location>
</feature>
<dbReference type="AlphaFoldDB" id="A0AAV0Y2G6"/>
<dbReference type="PANTHER" id="PTHR47272:SF2">
    <property type="entry name" value="PIGGYBAC TRANSPOSABLE ELEMENT-DERIVED PROTEIN 3-LIKE"/>
    <property type="match status" value="1"/>
</dbReference>
<comment type="caution">
    <text evidence="4">The sequence shown here is derived from an EMBL/GenBank/DDBJ whole genome shotgun (WGS) entry which is preliminary data.</text>
</comment>
<gene>
    <name evidence="4" type="ORF">MEUPH1_LOCUS27655</name>
</gene>
<protein>
    <recommendedName>
        <fullName evidence="3">PiggyBac transposable element-derived protein domain-containing protein</fullName>
    </recommendedName>
</protein>
<keyword evidence="5" id="KW-1185">Reference proteome</keyword>
<reference evidence="4 5" key="1">
    <citation type="submission" date="2023-01" db="EMBL/GenBank/DDBJ databases">
        <authorList>
            <person name="Whitehead M."/>
        </authorList>
    </citation>
    <scope>NUCLEOTIDE SEQUENCE [LARGE SCALE GENOMIC DNA]</scope>
</reference>
<keyword evidence="2" id="KW-0472">Membrane</keyword>
<accession>A0AAV0Y2G6</accession>
<sequence>MGGVDLMDRMIAHYPHGFKNKKWYLRIFFHFLNISIINSWIIYKENCQNIPLLQFKASIVWTMLQIGKCDTPKRGRPSLQSDPPKKKKKITRYICKKCDTPVCPECMEDFHRK</sequence>
<feature type="domain" description="PiggyBac transposable element-derived protein" evidence="3">
    <location>
        <begin position="1"/>
        <end position="40"/>
    </location>
</feature>
<dbReference type="PANTHER" id="PTHR47272">
    <property type="entry name" value="DDE_TNP_1_7 DOMAIN-CONTAINING PROTEIN"/>
    <property type="match status" value="1"/>
</dbReference>
<dbReference type="EMBL" id="CARXXK010001140">
    <property type="protein sequence ID" value="CAI6373989.1"/>
    <property type="molecule type" value="Genomic_DNA"/>
</dbReference>
<evidence type="ECO:0000256" key="2">
    <source>
        <dbReference type="SAM" id="Phobius"/>
    </source>
</evidence>
<feature type="region of interest" description="Disordered" evidence="1">
    <location>
        <begin position="69"/>
        <end position="89"/>
    </location>
</feature>
<evidence type="ECO:0000256" key="1">
    <source>
        <dbReference type="SAM" id="MobiDB-lite"/>
    </source>
</evidence>
<evidence type="ECO:0000313" key="4">
    <source>
        <dbReference type="EMBL" id="CAI6373989.1"/>
    </source>
</evidence>
<organism evidence="4 5">
    <name type="scientific">Macrosiphum euphorbiae</name>
    <name type="common">potato aphid</name>
    <dbReference type="NCBI Taxonomy" id="13131"/>
    <lineage>
        <taxon>Eukaryota</taxon>
        <taxon>Metazoa</taxon>
        <taxon>Ecdysozoa</taxon>
        <taxon>Arthropoda</taxon>
        <taxon>Hexapoda</taxon>
        <taxon>Insecta</taxon>
        <taxon>Pterygota</taxon>
        <taxon>Neoptera</taxon>
        <taxon>Paraneoptera</taxon>
        <taxon>Hemiptera</taxon>
        <taxon>Sternorrhyncha</taxon>
        <taxon>Aphidomorpha</taxon>
        <taxon>Aphidoidea</taxon>
        <taxon>Aphididae</taxon>
        <taxon>Macrosiphini</taxon>
        <taxon>Macrosiphum</taxon>
    </lineage>
</organism>